<protein>
    <submittedName>
        <fullName evidence="2">Uncharacterized protein</fullName>
    </submittedName>
</protein>
<dbReference type="EMBL" id="JYDP01000065">
    <property type="protein sequence ID" value="KRZ09987.1"/>
    <property type="molecule type" value="Genomic_DNA"/>
</dbReference>
<dbReference type="Proteomes" id="UP000055024">
    <property type="component" value="Unassembled WGS sequence"/>
</dbReference>
<keyword evidence="3" id="KW-1185">Reference proteome</keyword>
<sequence length="143" mass="16136">MWEKRQQEPTKTNYPNRLVSDPPVSKCRQRYVDRGPVASRRATVGIQDSGQYQERFGAFINNHGQEVVKRHAPFDVGAGSNMTPVSRRFSIIRERLSIIIFHTMQALLSGWSSLVKVSGGGIVSMVEPLWKAGVKNYHSLSEH</sequence>
<evidence type="ECO:0000313" key="3">
    <source>
        <dbReference type="Proteomes" id="UP000055024"/>
    </source>
</evidence>
<comment type="caution">
    <text evidence="2">The sequence shown here is derived from an EMBL/GenBank/DDBJ whole genome shotgun (WGS) entry which is preliminary data.</text>
</comment>
<organism evidence="2 3">
    <name type="scientific">Trichinella zimbabwensis</name>
    <dbReference type="NCBI Taxonomy" id="268475"/>
    <lineage>
        <taxon>Eukaryota</taxon>
        <taxon>Metazoa</taxon>
        <taxon>Ecdysozoa</taxon>
        <taxon>Nematoda</taxon>
        <taxon>Enoplea</taxon>
        <taxon>Dorylaimia</taxon>
        <taxon>Trichinellida</taxon>
        <taxon>Trichinellidae</taxon>
        <taxon>Trichinella</taxon>
    </lineage>
</organism>
<evidence type="ECO:0000256" key="1">
    <source>
        <dbReference type="SAM" id="MobiDB-lite"/>
    </source>
</evidence>
<accession>A0A0V1HH19</accession>
<dbReference type="AlphaFoldDB" id="A0A0V1HH19"/>
<reference evidence="2 3" key="1">
    <citation type="submission" date="2015-01" db="EMBL/GenBank/DDBJ databases">
        <title>Evolution of Trichinella species and genotypes.</title>
        <authorList>
            <person name="Korhonen P.K."/>
            <person name="Edoardo P."/>
            <person name="Giuseppe L.R."/>
            <person name="Gasser R.B."/>
        </authorList>
    </citation>
    <scope>NUCLEOTIDE SEQUENCE [LARGE SCALE GENOMIC DNA]</scope>
    <source>
        <strain evidence="2">ISS1029</strain>
    </source>
</reference>
<dbReference type="OrthoDB" id="5912345at2759"/>
<gene>
    <name evidence="2" type="ORF">T11_5715</name>
</gene>
<evidence type="ECO:0000313" key="2">
    <source>
        <dbReference type="EMBL" id="KRZ09987.1"/>
    </source>
</evidence>
<feature type="region of interest" description="Disordered" evidence="1">
    <location>
        <begin position="1"/>
        <end position="21"/>
    </location>
</feature>
<proteinExistence type="predicted"/>
<name>A0A0V1HH19_9BILA</name>